<feature type="domain" description="EGF-like" evidence="3">
    <location>
        <begin position="1182"/>
        <end position="1212"/>
    </location>
</feature>
<keyword evidence="2" id="KW-0812">Transmembrane</keyword>
<feature type="domain" description="EGF-like" evidence="3">
    <location>
        <begin position="1118"/>
        <end position="1151"/>
    </location>
</feature>
<name>Q24F34_TETTS</name>
<dbReference type="HOGENOM" id="CLU_269668_0_0_1"/>
<dbReference type="GeneID" id="7837225"/>
<dbReference type="InterPro" id="IPR052798">
    <property type="entry name" value="Giardia_VSA"/>
</dbReference>
<feature type="transmembrane region" description="Helical" evidence="2">
    <location>
        <begin position="1442"/>
        <end position="1460"/>
    </location>
</feature>
<proteinExistence type="predicted"/>
<evidence type="ECO:0000256" key="1">
    <source>
        <dbReference type="SAM" id="Coils"/>
    </source>
</evidence>
<dbReference type="InterPro" id="IPR006212">
    <property type="entry name" value="Furin_repeat"/>
</dbReference>
<feature type="domain" description="EGF-like" evidence="3">
    <location>
        <begin position="983"/>
        <end position="1026"/>
    </location>
</feature>
<keyword evidence="2" id="KW-1133">Transmembrane helix</keyword>
<dbReference type="InterPro" id="IPR000742">
    <property type="entry name" value="EGF"/>
</dbReference>
<evidence type="ECO:0000259" key="3">
    <source>
        <dbReference type="SMART" id="SM00181"/>
    </source>
</evidence>
<feature type="coiled-coil region" evidence="1">
    <location>
        <begin position="1559"/>
        <end position="1586"/>
    </location>
</feature>
<sequence length="1628" mass="187716">MVLGVNYQQLNYDQRFKQQRIIHSNQFYYGNFLFQNSDPTSSSINQFAISGWFFIRCSSIDYYNFFSFILKGQQILSVSFSLGNLKVRQTLLSSNQDQTVNTIAFNSWFLIKSQISVQNNQVIAQTSVHSYGNLFLANIAPAPQSFNQIFSKADITLEIGNSSQLSGIYESCAYSKNVYTYWDEIIDDSKTQNYVDDFTALQTQLVWNFDFFYTKANPKSYFNTAKSTKIYSTNYDLGESQILLVKSATQFQTDYVNPLDFGGLVITFHFKLTSLSFANLKLFQILNQQVQISISVDSSQNIYLNTQQIQGVQLNQWNQVTLIIKTLILNQAFLIVNTLENQTQKVTLSQQFLFGQLQFGDASNTQDIQFSHIRYYKGTFLTSNKGNCLLQDSRNTVSCIICQSGFFINYQSNLTCSSQALPSINVDKDNIIDWNKNFQNCPQGMVYDQTTFECSCLNQFYMKNDNTCAKCPSYCNGCTNQSTCIQQDPQRLANGICQQGYFDDGYSCINQKLTIFSLTNNIVKIFKTPNLKPICSQSISPIDYTLTESVLNLSKQNSYSFLFSFSYNFQDFQDNYSFAVFSDGANEIFTFSVSQTPNYQFINLEVQGQIVYKTAILTSQVVWIAFWTNLKSITLLIQSYSQFFHTSVNTNLNMILNNPQFCVGPCKSKYHTAGYLCGDLEHRPLIFIQNITDPIYDLTTLQMFLSNPTVNVALFKVGLFSDLTQIYKNQLTQNPSLILDFQTTPVEINRLKGFGFIKQVKAVVQNINIQGYYWISFYCSILPVTINSQVSLLSYPLHGGNVEYFLVPHGQKILIRICYITQCIDSKYSMLNLQESNNLFILMRHQSPFSGGIHFIEFDVICNYLREQIQFLSVSFTQNIPTISINIGLQTQNTEDFLFYLNLINIDKGDGQYYFDYNPSQNCFIFQQIDQMNCIYYKNNLLFYKNNMITVQECQSQNDNQLTFFIPNLQTRECINTQQTFPDCLNVDLVNNNLQCIKCIKNNTDPLNKCSCIEGYYLDSQTQLCLKCNPICQTCQGNQSNCTKCKYSNQITPSCDCLEPNYFLDQNLSCQKCSQQCESCAYTKDSCLKCSVNRINPPQCYCDNTNYIEVNGVCMKIICDNKCDKCQFDLSSNSIICLKCKSGRQNLPQCTCMKNYAENSDGTCSPCPPSQFLDQLTNQCQICQFPCLQCIHTKNQCTFCYQGLELVNNTCSCGQDQEIKQISEGQTSQFVCIQAMKTRLSVVLQITNYLLTFTFDQSLKQIDFLKNPFQNLIQIQLSNVPQSYYSFENPQINQNQLTLQMNVKTSFQVSSGTALFLQTKIFESQDNRFVLSSYYLTNPIQFQIGPFIFTDQVAQKNMAAVMSNLKTTFPPNLYIFYQIFGTFVFPGVVNYQSTDYKQSYSLFGLKFDQYKVLQRLNAENEANLLIVFVSILHQFTTFQQELWSVRYGYYLAITFLVISYRQKESFSYKKKLFSYLTYKKVLSSELIFSAVWFLHIYILVIEDQLNREQQFEQSTIETYLNIGNIAIVLLFIFNLIFLIDIFIFLFNIVKNFCKKKQNQKLEQKQKQNEENQYMELEKILKESVKVKQFNNYIQKLSIKKAQSVDGNQNQQQFVSLKTINVKSYLESL</sequence>
<dbReference type="OrthoDB" id="313494at2759"/>
<evidence type="ECO:0000313" key="5">
    <source>
        <dbReference type="Proteomes" id="UP000009168"/>
    </source>
</evidence>
<organism evidence="4 5">
    <name type="scientific">Tetrahymena thermophila (strain SB210)</name>
    <dbReference type="NCBI Taxonomy" id="312017"/>
    <lineage>
        <taxon>Eukaryota</taxon>
        <taxon>Sar</taxon>
        <taxon>Alveolata</taxon>
        <taxon>Ciliophora</taxon>
        <taxon>Intramacronucleata</taxon>
        <taxon>Oligohymenophorea</taxon>
        <taxon>Hymenostomatida</taxon>
        <taxon>Tetrahymenina</taxon>
        <taxon>Tetrahymenidae</taxon>
        <taxon>Tetrahymena</taxon>
    </lineage>
</organism>
<accession>Q24F34</accession>
<keyword evidence="2" id="KW-0472">Membrane</keyword>
<dbReference type="Proteomes" id="UP000009168">
    <property type="component" value="Unassembled WGS sequence"/>
</dbReference>
<dbReference type="EMBL" id="GG662297">
    <property type="protein sequence ID" value="EAS06373.2"/>
    <property type="molecule type" value="Genomic_DNA"/>
</dbReference>
<evidence type="ECO:0000256" key="2">
    <source>
        <dbReference type="SAM" id="Phobius"/>
    </source>
</evidence>
<gene>
    <name evidence="4" type="ORF">TTHERM_00944120</name>
</gene>
<dbReference type="RefSeq" id="XP_001026618.2">
    <property type="nucleotide sequence ID" value="XM_001026618.2"/>
</dbReference>
<feature type="transmembrane region" description="Helical" evidence="2">
    <location>
        <begin position="1481"/>
        <end position="1501"/>
    </location>
</feature>
<keyword evidence="5" id="KW-1185">Reference proteome</keyword>
<dbReference type="PANTHER" id="PTHR23275:SF101">
    <property type="entry name" value="PROTEIN CONVERTASE SUBTILISIN_KEXINTYPE 5, PUTATIVE-RELATED"/>
    <property type="match status" value="1"/>
</dbReference>
<dbReference type="SUPFAM" id="SSF57184">
    <property type="entry name" value="Growth factor receptor domain"/>
    <property type="match status" value="2"/>
</dbReference>
<dbReference type="SMART" id="SM00181">
    <property type="entry name" value="EGF"/>
    <property type="match status" value="4"/>
</dbReference>
<reference evidence="5" key="1">
    <citation type="journal article" date="2006" name="PLoS Biol.">
        <title>Macronuclear genome sequence of the ciliate Tetrahymena thermophila, a model eukaryote.</title>
        <authorList>
            <person name="Eisen J.A."/>
            <person name="Coyne R.S."/>
            <person name="Wu M."/>
            <person name="Wu D."/>
            <person name="Thiagarajan M."/>
            <person name="Wortman J.R."/>
            <person name="Badger J.H."/>
            <person name="Ren Q."/>
            <person name="Amedeo P."/>
            <person name="Jones K.M."/>
            <person name="Tallon L.J."/>
            <person name="Delcher A.L."/>
            <person name="Salzberg S.L."/>
            <person name="Silva J.C."/>
            <person name="Haas B.J."/>
            <person name="Majoros W.H."/>
            <person name="Farzad M."/>
            <person name="Carlton J.M."/>
            <person name="Smith R.K. Jr."/>
            <person name="Garg J."/>
            <person name="Pearlman R.E."/>
            <person name="Karrer K.M."/>
            <person name="Sun L."/>
            <person name="Manning G."/>
            <person name="Elde N.C."/>
            <person name="Turkewitz A.P."/>
            <person name="Asai D.J."/>
            <person name="Wilkes D.E."/>
            <person name="Wang Y."/>
            <person name="Cai H."/>
            <person name="Collins K."/>
            <person name="Stewart B.A."/>
            <person name="Lee S.R."/>
            <person name="Wilamowska K."/>
            <person name="Weinberg Z."/>
            <person name="Ruzzo W.L."/>
            <person name="Wloga D."/>
            <person name="Gaertig J."/>
            <person name="Frankel J."/>
            <person name="Tsao C.-C."/>
            <person name="Gorovsky M.A."/>
            <person name="Keeling P.J."/>
            <person name="Waller R.F."/>
            <person name="Patron N.J."/>
            <person name="Cherry J.M."/>
            <person name="Stover N.A."/>
            <person name="Krieger C.J."/>
            <person name="del Toro C."/>
            <person name="Ryder H.F."/>
            <person name="Williamson S.C."/>
            <person name="Barbeau R.A."/>
            <person name="Hamilton E.P."/>
            <person name="Orias E."/>
        </authorList>
    </citation>
    <scope>NUCLEOTIDE SEQUENCE [LARGE SCALE GENOMIC DNA]</scope>
    <source>
        <strain evidence="5">SB210</strain>
    </source>
</reference>
<protein>
    <submittedName>
        <fullName evidence="4">Bowman-birk serine protease inhibitor family protein</fullName>
    </submittedName>
</protein>
<dbReference type="InterPro" id="IPR009030">
    <property type="entry name" value="Growth_fac_rcpt_cys_sf"/>
</dbReference>
<feature type="domain" description="EGF-like" evidence="3">
    <location>
        <begin position="1027"/>
        <end position="1071"/>
    </location>
</feature>
<dbReference type="KEGG" id="tet:TTHERM_00944120"/>
<evidence type="ECO:0000313" key="4">
    <source>
        <dbReference type="EMBL" id="EAS06373.2"/>
    </source>
</evidence>
<dbReference type="SMART" id="SM00261">
    <property type="entry name" value="FU"/>
    <property type="match status" value="3"/>
</dbReference>
<dbReference type="PANTHER" id="PTHR23275">
    <property type="entry name" value="CABRIOLET.-RELATED"/>
    <property type="match status" value="1"/>
</dbReference>
<feature type="transmembrane region" description="Helical" evidence="2">
    <location>
        <begin position="1521"/>
        <end position="1549"/>
    </location>
</feature>
<keyword evidence="1" id="KW-0175">Coiled coil</keyword>
<dbReference type="InParanoid" id="Q24F34"/>